<dbReference type="GO" id="GO:0042802">
    <property type="term" value="F:identical protein binding"/>
    <property type="evidence" value="ECO:0007669"/>
    <property type="project" value="TreeGrafter"/>
</dbReference>
<dbReference type="FunFam" id="3.40.640.10:FF:000004">
    <property type="entry name" value="Acetylornithine aminotransferase"/>
    <property type="match status" value="1"/>
</dbReference>
<dbReference type="SUPFAM" id="SSF53383">
    <property type="entry name" value="PLP-dependent transferases"/>
    <property type="match status" value="1"/>
</dbReference>
<dbReference type="InterPro" id="IPR049704">
    <property type="entry name" value="Aminotrans_3_PPA_site"/>
</dbReference>
<reference evidence="4 5" key="1">
    <citation type="submission" date="2018-11" db="EMBL/GenBank/DDBJ databases">
        <title>Genomic Encyclopedia of Type Strains, Phase IV (KMG-IV): sequencing the most valuable type-strain genomes for metagenomic binning, comparative biology and taxonomic classification.</title>
        <authorList>
            <person name="Goeker M."/>
        </authorList>
    </citation>
    <scope>NUCLEOTIDE SEQUENCE [LARGE SCALE GENOMIC DNA]</scope>
    <source>
        <strain evidence="4 5">DSM 102936</strain>
    </source>
</reference>
<dbReference type="InterPro" id="IPR050103">
    <property type="entry name" value="Class-III_PLP-dep_AT"/>
</dbReference>
<keyword evidence="4" id="KW-0808">Transferase</keyword>
<evidence type="ECO:0000256" key="2">
    <source>
        <dbReference type="ARBA" id="ARBA00022898"/>
    </source>
</evidence>
<dbReference type="GO" id="GO:0030170">
    <property type="term" value="F:pyridoxal phosphate binding"/>
    <property type="evidence" value="ECO:0007669"/>
    <property type="project" value="InterPro"/>
</dbReference>
<dbReference type="CDD" id="cd00610">
    <property type="entry name" value="OAT_like"/>
    <property type="match status" value="1"/>
</dbReference>
<organism evidence="4 5">
    <name type="scientific">Thermodesulfitimonas autotrophica</name>
    <dbReference type="NCBI Taxonomy" id="1894989"/>
    <lineage>
        <taxon>Bacteria</taxon>
        <taxon>Bacillati</taxon>
        <taxon>Bacillota</taxon>
        <taxon>Clostridia</taxon>
        <taxon>Thermoanaerobacterales</taxon>
        <taxon>Thermoanaerobacteraceae</taxon>
        <taxon>Thermodesulfitimonas</taxon>
    </lineage>
</organism>
<keyword evidence="5" id="KW-1185">Reference proteome</keyword>
<gene>
    <name evidence="4" type="ORF">EDD75_1050</name>
</gene>
<proteinExistence type="inferred from homology"/>
<dbReference type="PANTHER" id="PTHR11986:SF121">
    <property type="entry name" value="BLR3010 PROTEIN"/>
    <property type="match status" value="1"/>
</dbReference>
<dbReference type="Pfam" id="PF00202">
    <property type="entry name" value="Aminotran_3"/>
    <property type="match status" value="1"/>
</dbReference>
<comment type="similarity">
    <text evidence="3">Belongs to the class-III pyridoxal-phosphate-dependent aminotransferase family.</text>
</comment>
<evidence type="ECO:0000313" key="5">
    <source>
        <dbReference type="Proteomes" id="UP000282654"/>
    </source>
</evidence>
<dbReference type="InterPro" id="IPR015421">
    <property type="entry name" value="PyrdxlP-dep_Trfase_major"/>
</dbReference>
<dbReference type="Proteomes" id="UP000282654">
    <property type="component" value="Unassembled WGS sequence"/>
</dbReference>
<dbReference type="PROSITE" id="PS00600">
    <property type="entry name" value="AA_TRANSFER_CLASS_3"/>
    <property type="match status" value="1"/>
</dbReference>
<dbReference type="RefSeq" id="WP_211328098.1">
    <property type="nucleotide sequence ID" value="NZ_RKRE01000002.1"/>
</dbReference>
<comment type="cofactor">
    <cofactor evidence="1">
        <name>pyridoxal 5'-phosphate</name>
        <dbReference type="ChEBI" id="CHEBI:597326"/>
    </cofactor>
</comment>
<dbReference type="PANTHER" id="PTHR11986">
    <property type="entry name" value="AMINOTRANSFERASE CLASS III"/>
    <property type="match status" value="1"/>
</dbReference>
<dbReference type="AlphaFoldDB" id="A0A3N5BFD3"/>
<dbReference type="GO" id="GO:0008483">
    <property type="term" value="F:transaminase activity"/>
    <property type="evidence" value="ECO:0007669"/>
    <property type="project" value="UniProtKB-KW"/>
</dbReference>
<dbReference type="InterPro" id="IPR005814">
    <property type="entry name" value="Aminotrans_3"/>
</dbReference>
<keyword evidence="4" id="KW-0032">Aminotransferase</keyword>
<keyword evidence="2 3" id="KW-0663">Pyridoxal phosphate</keyword>
<dbReference type="Gene3D" id="3.90.1150.10">
    <property type="entry name" value="Aspartate Aminotransferase, domain 1"/>
    <property type="match status" value="1"/>
</dbReference>
<dbReference type="InterPro" id="IPR015422">
    <property type="entry name" value="PyrdxlP-dep_Trfase_small"/>
</dbReference>
<evidence type="ECO:0000256" key="3">
    <source>
        <dbReference type="RuleBase" id="RU003560"/>
    </source>
</evidence>
<comment type="caution">
    <text evidence="4">The sequence shown here is derived from an EMBL/GenBank/DDBJ whole genome shotgun (WGS) entry which is preliminary data.</text>
</comment>
<name>A0A3N5BFD3_9THEO</name>
<dbReference type="Gene3D" id="3.40.640.10">
    <property type="entry name" value="Type I PLP-dependent aspartate aminotransferase-like (Major domain)"/>
    <property type="match status" value="1"/>
</dbReference>
<evidence type="ECO:0000313" key="4">
    <source>
        <dbReference type="EMBL" id="RPF46792.1"/>
    </source>
</evidence>
<dbReference type="InterPro" id="IPR015424">
    <property type="entry name" value="PyrdxlP-dep_Trfase"/>
</dbReference>
<sequence>MAGKNGFITLEEALSLDRDQVRALHQEYLNAGLVTLLKLLDFDRRFVRAEGVRLWDSEGREYLDFLGGYGSLNTGHNHPRVIAAVEAVRQLPNLLQASLSPLAGALAKNLAAVAPGDLKRSFFCNSGAEAVEGAVKLARIATGRTKLIYTENSFHGKTMGALSVTGRHKYQEPFRPLVAACQAIPYNDLAALEEALHPKDAAAFIVEPIQGEGGINVPAPGYLKEAKRLCAKHGTLFIADEIQTGLGRTGRMFACEHEGVEPDILCLAKSLGGGVMPIGAYIATDAAWKKAYGSLDRALLHTSTFGGNAWACAAAIAALAVIIEEDLPRQAAEKGDYLLRKLGELKATSPLISDVRGRGLLIGVEFAEKKKGFAHKFAFGLLDKLAEEYLGSLVAGELLNRHRVLTAYTLNNPNVIRLEPPLGVGFAEIDYVLGALAEILERNRSFLGLAVSGVKSTLRIRGKAEEKR</sequence>
<protein>
    <submittedName>
        <fullName evidence="4">Putrescine aminotransferase</fullName>
    </submittedName>
</protein>
<dbReference type="EMBL" id="RKRE01000002">
    <property type="protein sequence ID" value="RPF46792.1"/>
    <property type="molecule type" value="Genomic_DNA"/>
</dbReference>
<accession>A0A3N5BFD3</accession>
<evidence type="ECO:0000256" key="1">
    <source>
        <dbReference type="ARBA" id="ARBA00001933"/>
    </source>
</evidence>